<dbReference type="Gene3D" id="2.70.150.10">
    <property type="entry name" value="Calcium-transporting ATPase, cytoplasmic transduction domain A"/>
    <property type="match status" value="1"/>
</dbReference>
<dbReference type="GO" id="GO:0005886">
    <property type="term" value="C:plasma membrane"/>
    <property type="evidence" value="ECO:0007669"/>
    <property type="project" value="UniProtKB-SubCell"/>
</dbReference>
<feature type="transmembrane region" description="Helical" evidence="15">
    <location>
        <begin position="884"/>
        <end position="905"/>
    </location>
</feature>
<evidence type="ECO:0000256" key="9">
    <source>
        <dbReference type="ARBA" id="ARBA00023053"/>
    </source>
</evidence>
<dbReference type="Pfam" id="PF00689">
    <property type="entry name" value="Cation_ATPase_C"/>
    <property type="match status" value="1"/>
</dbReference>
<comment type="subcellular location">
    <subcellularLocation>
        <location evidence="1">Cell membrane</location>
        <topology evidence="1">Multi-pass membrane protein</topology>
    </subcellularLocation>
</comment>
<dbReference type="SFLD" id="SFLDG00002">
    <property type="entry name" value="C1.7:_P-type_atpase_like"/>
    <property type="match status" value="1"/>
</dbReference>
<dbReference type="PANTHER" id="PTHR43294">
    <property type="entry name" value="SODIUM/POTASSIUM-TRANSPORTING ATPASE SUBUNIT ALPHA"/>
    <property type="match status" value="1"/>
</dbReference>
<comment type="function">
    <text evidence="12">This is the catalytic component of the active enzyme, which catalyzes the hydrolysis of ATP coupled with the exchange of sodium and potassium ions across the plasma membrane. This action creates the electrochemical gradient of sodium and potassium ions, providing the energy for active transport of various nutrients.</text>
</comment>
<evidence type="ECO:0000259" key="16">
    <source>
        <dbReference type="SMART" id="SM00831"/>
    </source>
</evidence>
<dbReference type="GO" id="GO:0016887">
    <property type="term" value="F:ATP hydrolysis activity"/>
    <property type="evidence" value="ECO:0007669"/>
    <property type="project" value="InterPro"/>
</dbReference>
<evidence type="ECO:0000256" key="13">
    <source>
        <dbReference type="ARBA" id="ARBA00038795"/>
    </source>
</evidence>
<keyword evidence="2" id="KW-1003">Cell membrane</keyword>
<dbReference type="InterPro" id="IPR008250">
    <property type="entry name" value="ATPase_P-typ_transduc_dom_A_sf"/>
</dbReference>
<evidence type="ECO:0000256" key="8">
    <source>
        <dbReference type="ARBA" id="ARBA00022989"/>
    </source>
</evidence>
<evidence type="ECO:0000256" key="2">
    <source>
        <dbReference type="ARBA" id="ARBA00022475"/>
    </source>
</evidence>
<dbReference type="InterPro" id="IPR023299">
    <property type="entry name" value="ATPase_P-typ_cyto_dom_N"/>
</dbReference>
<dbReference type="RefSeq" id="XP_050563967.1">
    <property type="nucleotide sequence ID" value="XM_050708010.1"/>
</dbReference>
<evidence type="ECO:0000256" key="10">
    <source>
        <dbReference type="ARBA" id="ARBA00023136"/>
    </source>
</evidence>
<feature type="transmembrane region" description="Helical" evidence="15">
    <location>
        <begin position="98"/>
        <end position="119"/>
    </location>
</feature>
<dbReference type="SUPFAM" id="SSF81665">
    <property type="entry name" value="Calcium ATPase, transmembrane domain M"/>
    <property type="match status" value="1"/>
</dbReference>
<feature type="transmembrane region" description="Helical" evidence="15">
    <location>
        <begin position="917"/>
        <end position="937"/>
    </location>
</feature>
<evidence type="ECO:0000313" key="18">
    <source>
        <dbReference type="RefSeq" id="XP_050563967.1"/>
    </source>
</evidence>
<keyword evidence="17" id="KW-1185">Reference proteome</keyword>
<dbReference type="Gene3D" id="3.40.1110.10">
    <property type="entry name" value="Calcium-transporting ATPase, cytoplasmic domain N"/>
    <property type="match status" value="1"/>
</dbReference>
<dbReference type="GO" id="GO:0036376">
    <property type="term" value="P:sodium ion export across plasma membrane"/>
    <property type="evidence" value="ECO:0007669"/>
    <property type="project" value="TreeGrafter"/>
</dbReference>
<dbReference type="GeneID" id="118281728"/>
<keyword evidence="11" id="KW-0739">Sodium transport</keyword>
<keyword evidence="5" id="KW-0547">Nucleotide-binding</keyword>
<dbReference type="Proteomes" id="UP000829999">
    <property type="component" value="Chromosome 4"/>
</dbReference>
<gene>
    <name evidence="18" type="primary">LOC118281728</name>
</gene>
<evidence type="ECO:0000256" key="7">
    <source>
        <dbReference type="ARBA" id="ARBA00022967"/>
    </source>
</evidence>
<dbReference type="GO" id="GO:0006883">
    <property type="term" value="P:intracellular sodium ion homeostasis"/>
    <property type="evidence" value="ECO:0007669"/>
    <property type="project" value="TreeGrafter"/>
</dbReference>
<evidence type="ECO:0000256" key="5">
    <source>
        <dbReference type="ARBA" id="ARBA00022741"/>
    </source>
</evidence>
<organism evidence="17 18">
    <name type="scientific">Spodoptera frugiperda</name>
    <name type="common">Fall armyworm</name>
    <dbReference type="NCBI Taxonomy" id="7108"/>
    <lineage>
        <taxon>Eukaryota</taxon>
        <taxon>Metazoa</taxon>
        <taxon>Ecdysozoa</taxon>
        <taxon>Arthropoda</taxon>
        <taxon>Hexapoda</taxon>
        <taxon>Insecta</taxon>
        <taxon>Pterygota</taxon>
        <taxon>Neoptera</taxon>
        <taxon>Endopterygota</taxon>
        <taxon>Lepidoptera</taxon>
        <taxon>Glossata</taxon>
        <taxon>Ditrysia</taxon>
        <taxon>Noctuoidea</taxon>
        <taxon>Noctuidae</taxon>
        <taxon>Amphipyrinae</taxon>
        <taxon>Spodoptera</taxon>
    </lineage>
</organism>
<evidence type="ECO:0000256" key="3">
    <source>
        <dbReference type="ARBA" id="ARBA00022607"/>
    </source>
</evidence>
<name>A0A9R0EDG4_SPOFR</name>
<evidence type="ECO:0000256" key="6">
    <source>
        <dbReference type="ARBA" id="ARBA00022840"/>
    </source>
</evidence>
<proteinExistence type="predicted"/>
<keyword evidence="7" id="KW-1278">Translocase</keyword>
<evidence type="ECO:0000256" key="4">
    <source>
        <dbReference type="ARBA" id="ARBA00022692"/>
    </source>
</evidence>
<keyword evidence="9" id="KW-0915">Sodium</keyword>
<dbReference type="GO" id="GO:0005391">
    <property type="term" value="F:P-type sodium:potassium-exchanging transporter activity"/>
    <property type="evidence" value="ECO:0007669"/>
    <property type="project" value="UniProtKB-EC"/>
</dbReference>
<feature type="transmembrane region" description="Helical" evidence="15">
    <location>
        <begin position="949"/>
        <end position="968"/>
    </location>
</feature>
<dbReference type="InterPro" id="IPR023214">
    <property type="entry name" value="HAD_sf"/>
</dbReference>
<sequence length="988" mass="109872">MSSVTSSSTASLSEFFRPITPKGLRSRDLSNTRLNLLKKEIKTDLHLIPLQELYETLQTDPVNGLTKERAEVLLAFHGPNTLTPATEHGWLRVLIKSLCTGFSILIWLGALLCFVAYIIESSTKADPNRDNLYLSCVLVTVDIVCGLFSFYHNYKSSKIMKTFKSMLPTYANCVRDGVLHNEIPVCDIVKGDIVHVQAGDIVPADIRIIESKGFKVDNSSLTGESVAVSRSNTEGSPNILESQNVAFFSTQCVEGWALGVVICCGDLTALGRVAGLAARLTPAPSPLAREIRRFMRYMSIWALGLGLLIAISTMFLGYPFMQTIIFVIGIIVANIPEGLQPTITASLTITAQRMVKKNCLIKNLDAVEALGACTVICSDKTGTLTENKMVVHHIWTWNKVHFVLGPDFNSAVQNNNAYSYLKICGALCSNADVKIGGGIRGDASEIAILNFLFQQNDPLNIRKNYPKIAEIPFNSANKYQISVHLEASKARFIVVMKGAPEIIFARCLTVATDTKDIIFTDDMKRIADTVIENLAKTGERIMAFADLVLNPKQFPLNYSFNTDDVNFPLENLRLLGIMGLMDPPREEVRTAIGRARDAGIRVMMITGDHPATARAVALEVGIATSTNCHVVTGNELRNMTPDLLHWTLDKHYEIVFARTSPTQKLQIVEACQREGAIVAVTGDGVNDAPALRRADIGISMGITGSQVSKQTADIILMDDNFATIIVGIEEGRRIFDNLKKSVCYILISNVPEIAPVFMFILFSIPLPLGVMTILCVDLGTDMWPAVALSYERAESDVMTRPAHVHDPLVTPQMLILVYLHLGLIEFAAGMYAYFIVMAEFGFYPNHLFGIRQKWDNEAISDVTDSLGQEWTYAERKEVEQAAQAAYFVAVVLMQMMNGVICKTRYNSLFHVGMKNKILNTGLVFELLLSCVICYTPGVNTFFRTYPLKLRWWFLALPFCAFMFAFDEFRKYCIRRRLFGGWYNTLTFY</sequence>
<dbReference type="PRINTS" id="PR00119">
    <property type="entry name" value="CATATPASE"/>
</dbReference>
<keyword evidence="3" id="KW-0630">Potassium</keyword>
<dbReference type="GO" id="GO:0005524">
    <property type="term" value="F:ATP binding"/>
    <property type="evidence" value="ECO:0007669"/>
    <property type="project" value="UniProtKB-KW"/>
</dbReference>
<dbReference type="FunFam" id="3.40.50.1000:FF:000001">
    <property type="entry name" value="Phospholipid-transporting ATPase IC"/>
    <property type="match status" value="1"/>
</dbReference>
<dbReference type="FunFam" id="1.20.1110.10:FF:000095">
    <property type="entry name" value="Sodium/potassium-transporting ATPase subunit alpha-1"/>
    <property type="match status" value="1"/>
</dbReference>
<dbReference type="PROSITE" id="PS00154">
    <property type="entry name" value="ATPASE_E1_E2"/>
    <property type="match status" value="1"/>
</dbReference>
<dbReference type="Pfam" id="PF00122">
    <property type="entry name" value="E1-E2_ATPase"/>
    <property type="match status" value="1"/>
</dbReference>
<evidence type="ECO:0000313" key="17">
    <source>
        <dbReference type="Proteomes" id="UP000829999"/>
    </source>
</evidence>
<dbReference type="SUPFAM" id="SSF81660">
    <property type="entry name" value="Metal cation-transporting ATPase, ATP-binding domain N"/>
    <property type="match status" value="1"/>
</dbReference>
<dbReference type="InterPro" id="IPR023298">
    <property type="entry name" value="ATPase_P-typ_TM_dom_sf"/>
</dbReference>
<evidence type="ECO:0000256" key="12">
    <source>
        <dbReference type="ARBA" id="ARBA00037422"/>
    </source>
</evidence>
<dbReference type="InterPro" id="IPR059000">
    <property type="entry name" value="ATPase_P-type_domA"/>
</dbReference>
<keyword evidence="8 15" id="KW-1133">Transmembrane helix</keyword>
<dbReference type="FunFam" id="3.40.50.1000:FF:000083">
    <property type="entry name" value="Sodium/potassium-transporting ATPase subunit alpha"/>
    <property type="match status" value="1"/>
</dbReference>
<keyword evidence="11" id="KW-0406">Ion transport</keyword>
<feature type="transmembrane region" description="Helical" evidence="15">
    <location>
        <begin position="815"/>
        <end position="836"/>
    </location>
</feature>
<dbReference type="Gene3D" id="1.20.1110.10">
    <property type="entry name" value="Calcium-transporting ATPase, transmembrane domain"/>
    <property type="match status" value="1"/>
</dbReference>
<dbReference type="InterPro" id="IPR036412">
    <property type="entry name" value="HAD-like_sf"/>
</dbReference>
<dbReference type="SUPFAM" id="SSF56784">
    <property type="entry name" value="HAD-like"/>
    <property type="match status" value="1"/>
</dbReference>
<keyword evidence="10 15" id="KW-0472">Membrane</keyword>
<feature type="transmembrane region" description="Helical" evidence="15">
    <location>
        <begin position="297"/>
        <end position="318"/>
    </location>
</feature>
<evidence type="ECO:0000256" key="14">
    <source>
        <dbReference type="ARBA" id="ARBA00039096"/>
    </source>
</evidence>
<dbReference type="EC" id="7.2.2.13" evidence="14"/>
<keyword evidence="11" id="KW-0813">Transport</keyword>
<dbReference type="SFLD" id="SFLDF00027">
    <property type="entry name" value="p-type_atpase"/>
    <property type="match status" value="1"/>
</dbReference>
<dbReference type="AlphaFoldDB" id="A0A9R0EDG4"/>
<reference evidence="18" key="1">
    <citation type="submission" date="2025-08" db="UniProtKB">
        <authorList>
            <consortium name="RefSeq"/>
        </authorList>
    </citation>
    <scope>IDENTIFICATION</scope>
    <source>
        <tissue evidence="18">Whole larval tissue</tissue>
    </source>
</reference>
<accession>A0A9R0EDG4</accession>
<dbReference type="InterPro" id="IPR044492">
    <property type="entry name" value="P_typ_ATPase_HD_dom"/>
</dbReference>
<dbReference type="InterPro" id="IPR006068">
    <property type="entry name" value="ATPase_P-typ_cation-transptr_C"/>
</dbReference>
<dbReference type="GO" id="GO:1902600">
    <property type="term" value="P:proton transmembrane transport"/>
    <property type="evidence" value="ECO:0007669"/>
    <property type="project" value="TreeGrafter"/>
</dbReference>
<dbReference type="InterPro" id="IPR001757">
    <property type="entry name" value="P_typ_ATPase"/>
</dbReference>
<dbReference type="SUPFAM" id="SSF81653">
    <property type="entry name" value="Calcium ATPase, transduction domain A"/>
    <property type="match status" value="1"/>
</dbReference>
<dbReference type="GO" id="GO:0030007">
    <property type="term" value="P:intracellular potassium ion homeostasis"/>
    <property type="evidence" value="ECO:0007669"/>
    <property type="project" value="TreeGrafter"/>
</dbReference>
<dbReference type="InterPro" id="IPR004014">
    <property type="entry name" value="ATPase_P-typ_cation-transptr_N"/>
</dbReference>
<feature type="transmembrane region" description="Helical" evidence="15">
    <location>
        <begin position="131"/>
        <end position="151"/>
    </location>
</feature>
<dbReference type="InterPro" id="IPR018303">
    <property type="entry name" value="ATPase_P-typ_P_site"/>
</dbReference>
<dbReference type="GO" id="GO:1990573">
    <property type="term" value="P:potassium ion import across plasma membrane"/>
    <property type="evidence" value="ECO:0007669"/>
    <property type="project" value="TreeGrafter"/>
</dbReference>
<comment type="subunit">
    <text evidence="13">The sodium/potassium-transporting ATPase is composed of a catalytic alpha subunit, an auxiliary non-catalytic beta subunit and an additional regulatory subunit.</text>
</comment>
<dbReference type="PANTHER" id="PTHR43294:SF13">
    <property type="entry name" value="SODIUM_POTASSIUM-TRANSPORTING ATPASE SUBUNIT ALPHA"/>
    <property type="match status" value="1"/>
</dbReference>
<dbReference type="OrthoDB" id="3352408at2759"/>
<feature type="domain" description="Cation-transporting P-type ATPase N-terminal" evidence="16">
    <location>
        <begin position="44"/>
        <end position="118"/>
    </location>
</feature>
<evidence type="ECO:0000256" key="1">
    <source>
        <dbReference type="ARBA" id="ARBA00004651"/>
    </source>
</evidence>
<dbReference type="InterPro" id="IPR050510">
    <property type="entry name" value="Cation_transp_ATPase_P-type"/>
</dbReference>
<keyword evidence="3" id="KW-0633">Potassium transport</keyword>
<protein>
    <recommendedName>
        <fullName evidence="14">Na(+)/K(+)-exchanging ATPase</fullName>
        <ecNumber evidence="14">7.2.2.13</ecNumber>
    </recommendedName>
</protein>
<dbReference type="PRINTS" id="PR00121">
    <property type="entry name" value="NAKATPASE"/>
</dbReference>
<evidence type="ECO:0000256" key="15">
    <source>
        <dbReference type="SAM" id="Phobius"/>
    </source>
</evidence>
<keyword evidence="3" id="KW-0740">Sodium/potassium transport</keyword>
<keyword evidence="6" id="KW-0067">ATP-binding</keyword>
<dbReference type="NCBIfam" id="TIGR01494">
    <property type="entry name" value="ATPase_P-type"/>
    <property type="match status" value="2"/>
</dbReference>
<dbReference type="Pfam" id="PF00690">
    <property type="entry name" value="Cation_ATPase_N"/>
    <property type="match status" value="1"/>
</dbReference>
<evidence type="ECO:0000256" key="11">
    <source>
        <dbReference type="ARBA" id="ARBA00023201"/>
    </source>
</evidence>
<keyword evidence="4 15" id="KW-0812">Transmembrane</keyword>
<dbReference type="Pfam" id="PF13246">
    <property type="entry name" value="Cation_ATPase"/>
    <property type="match status" value="1"/>
</dbReference>
<dbReference type="SFLD" id="SFLDS00003">
    <property type="entry name" value="Haloacid_Dehalogenase"/>
    <property type="match status" value="1"/>
</dbReference>
<dbReference type="SMART" id="SM00831">
    <property type="entry name" value="Cation_ATPase_N"/>
    <property type="match status" value="1"/>
</dbReference>
<dbReference type="Gene3D" id="3.40.50.1000">
    <property type="entry name" value="HAD superfamily/HAD-like"/>
    <property type="match status" value="1"/>
</dbReference>